<dbReference type="RefSeq" id="WP_136381756.1">
    <property type="nucleotide sequence ID" value="NZ_SLUB01000079.1"/>
</dbReference>
<name>A0A4S3PLC0_9BACI</name>
<dbReference type="EMBL" id="SLUB01000079">
    <property type="protein sequence ID" value="THE09442.1"/>
    <property type="molecule type" value="Genomic_DNA"/>
</dbReference>
<evidence type="ECO:0000313" key="2">
    <source>
        <dbReference type="EMBL" id="THE09442.1"/>
    </source>
</evidence>
<dbReference type="Pfam" id="PF08378">
    <property type="entry name" value="NERD"/>
    <property type="match status" value="1"/>
</dbReference>
<dbReference type="PROSITE" id="PS50965">
    <property type="entry name" value="NERD"/>
    <property type="match status" value="1"/>
</dbReference>
<proteinExistence type="predicted"/>
<dbReference type="Proteomes" id="UP000306477">
    <property type="component" value="Unassembled WGS sequence"/>
</dbReference>
<accession>A0A4S3PLC0</accession>
<protein>
    <submittedName>
        <fullName evidence="2">NERD domain-containing protein</fullName>
    </submittedName>
</protein>
<dbReference type="AlphaFoldDB" id="A0A4S3PLC0"/>
<evidence type="ECO:0000259" key="1">
    <source>
        <dbReference type="PROSITE" id="PS50965"/>
    </source>
</evidence>
<keyword evidence="3" id="KW-1185">Reference proteome</keyword>
<organism evidence="2 3">
    <name type="scientific">Bacillus timonensis</name>
    <dbReference type="NCBI Taxonomy" id="1033734"/>
    <lineage>
        <taxon>Bacteria</taxon>
        <taxon>Bacillati</taxon>
        <taxon>Bacillota</taxon>
        <taxon>Bacilli</taxon>
        <taxon>Bacillales</taxon>
        <taxon>Bacillaceae</taxon>
        <taxon>Bacillus</taxon>
    </lineage>
</organism>
<comment type="caution">
    <text evidence="2">The sequence shown here is derived from an EMBL/GenBank/DDBJ whole genome shotgun (WGS) entry which is preliminary data.</text>
</comment>
<dbReference type="OrthoDB" id="2164794at2"/>
<gene>
    <name evidence="2" type="ORF">E1I69_22405</name>
</gene>
<sequence>MKTRTLPNELTPLRSIRARQKVTEKIENQVHILEKGFIGETWFDQQLENLSLDCLIINDLLLETNNTHYQIDSLLIFRRKIHLFEVKNYEGDYVVNGDRWQSLSSGKEIKNPLLQLTRSESLFRQLLQQLGSNFTVESHLVFINPEFYLYQASPNLPIIFPSQLTRFLNNLRSQSSSLVEKHHALAKKLLSLHIKKSPFSLQPQYSFGEMEKGILCGLCWSGFMKCGNQHKLTCPNCGCWEDKELAVTRSIEEFEQLFPNIKITVSTIFEWCNVIKSKKTIRKILSKNYNLIQSGRSSYYERRN</sequence>
<evidence type="ECO:0000313" key="3">
    <source>
        <dbReference type="Proteomes" id="UP000306477"/>
    </source>
</evidence>
<dbReference type="InterPro" id="IPR011528">
    <property type="entry name" value="NERD"/>
</dbReference>
<feature type="domain" description="NERD" evidence="1">
    <location>
        <begin position="35"/>
        <end position="146"/>
    </location>
</feature>
<reference evidence="2 3" key="1">
    <citation type="journal article" date="2019" name="Indoor Air">
        <title>Impacts of indoor surface finishes on bacterial viability.</title>
        <authorList>
            <person name="Hu J."/>
            <person name="Maamar S.B."/>
            <person name="Glawe A.J."/>
            <person name="Gottel N."/>
            <person name="Gilbert J.A."/>
            <person name="Hartmann E.M."/>
        </authorList>
    </citation>
    <scope>NUCLEOTIDE SEQUENCE [LARGE SCALE GENOMIC DNA]</scope>
    <source>
        <strain evidence="2 3">AF060A6</strain>
    </source>
</reference>